<organism evidence="1 2">
    <name type="scientific">Streptomyces eurythermus</name>
    <dbReference type="NCBI Taxonomy" id="42237"/>
    <lineage>
        <taxon>Bacteria</taxon>
        <taxon>Bacillati</taxon>
        <taxon>Actinomycetota</taxon>
        <taxon>Actinomycetes</taxon>
        <taxon>Kitasatosporales</taxon>
        <taxon>Streptomycetaceae</taxon>
        <taxon>Streptomyces</taxon>
    </lineage>
</organism>
<dbReference type="SUPFAM" id="SSF47598">
    <property type="entry name" value="Ribbon-helix-helix"/>
    <property type="match status" value="1"/>
</dbReference>
<gene>
    <name evidence="1" type="ORF">ACF1HC_41310</name>
</gene>
<dbReference type="Proteomes" id="UP001603418">
    <property type="component" value="Unassembled WGS sequence"/>
</dbReference>
<evidence type="ECO:0000313" key="2">
    <source>
        <dbReference type="Proteomes" id="UP001603418"/>
    </source>
</evidence>
<reference evidence="1 2" key="1">
    <citation type="submission" date="2024-10" db="EMBL/GenBank/DDBJ databases">
        <title>The Natural Products Discovery Center: Release of the First 8490 Sequenced Strains for Exploring Actinobacteria Biosynthetic Diversity.</title>
        <authorList>
            <person name="Kalkreuter E."/>
            <person name="Kautsar S.A."/>
            <person name="Yang D."/>
            <person name="Bader C.D."/>
            <person name="Teijaro C.N."/>
            <person name="Fluegel L."/>
            <person name="Davis C.M."/>
            <person name="Simpson J.R."/>
            <person name="Lauterbach L."/>
            <person name="Steele A.D."/>
            <person name="Gui C."/>
            <person name="Meng S."/>
            <person name="Li G."/>
            <person name="Viehrig K."/>
            <person name="Ye F."/>
            <person name="Su P."/>
            <person name="Kiefer A.F."/>
            <person name="Nichols A."/>
            <person name="Cepeda A.J."/>
            <person name="Yan W."/>
            <person name="Fan B."/>
            <person name="Jiang Y."/>
            <person name="Adhikari A."/>
            <person name="Zheng C.-J."/>
            <person name="Schuster L."/>
            <person name="Cowan T.M."/>
            <person name="Smanski M.J."/>
            <person name="Chevrette M.G."/>
            <person name="De Carvalho L.P.S."/>
            <person name="Shen B."/>
        </authorList>
    </citation>
    <scope>NUCLEOTIDE SEQUENCE [LARGE SCALE GENOMIC DNA]</scope>
    <source>
        <strain evidence="1 2">NPDC013366</strain>
    </source>
</reference>
<name>A0ABW6Z9V7_9ACTN</name>
<keyword evidence="2" id="KW-1185">Reference proteome</keyword>
<dbReference type="Pfam" id="PF05534">
    <property type="entry name" value="HicB"/>
    <property type="match status" value="1"/>
</dbReference>
<evidence type="ECO:0000313" key="1">
    <source>
        <dbReference type="EMBL" id="MFF9887930.1"/>
    </source>
</evidence>
<dbReference type="Gene3D" id="1.10.1220.10">
    <property type="entry name" value="Met repressor-like"/>
    <property type="match status" value="1"/>
</dbReference>
<protein>
    <submittedName>
        <fullName evidence="1">Toxin-antitoxin system HicB family antitoxin</fullName>
    </submittedName>
</protein>
<dbReference type="InterPro" id="IPR008651">
    <property type="entry name" value="Uncharacterised_HicB"/>
</dbReference>
<accession>A0ABW6Z9V7</accession>
<dbReference type="EMBL" id="JBICBM010000056">
    <property type="protein sequence ID" value="MFF9887930.1"/>
    <property type="molecule type" value="Genomic_DNA"/>
</dbReference>
<dbReference type="RefSeq" id="WP_350502499.1">
    <property type="nucleotide sequence ID" value="NZ_JBICBM010000056.1"/>
</dbReference>
<sequence>MKLLGKAVFSLRLTEDLHEWLKKEAEKRGMSVNALISYILSEYKDDKEF</sequence>
<dbReference type="InterPro" id="IPR013321">
    <property type="entry name" value="Arc_rbn_hlx_hlx"/>
</dbReference>
<proteinExistence type="predicted"/>
<dbReference type="InterPro" id="IPR010985">
    <property type="entry name" value="Ribbon_hlx_hlx"/>
</dbReference>
<comment type="caution">
    <text evidence="1">The sequence shown here is derived from an EMBL/GenBank/DDBJ whole genome shotgun (WGS) entry which is preliminary data.</text>
</comment>